<feature type="domain" description="DUF4440" evidence="1">
    <location>
        <begin position="22"/>
        <end position="127"/>
    </location>
</feature>
<feature type="non-terminal residue" evidence="2">
    <location>
        <position position="1"/>
    </location>
</feature>
<protein>
    <recommendedName>
        <fullName evidence="1">DUF4440 domain-containing protein</fullName>
    </recommendedName>
</protein>
<organism evidence="2">
    <name type="scientific">marine metagenome</name>
    <dbReference type="NCBI Taxonomy" id="408172"/>
    <lineage>
        <taxon>unclassified sequences</taxon>
        <taxon>metagenomes</taxon>
        <taxon>ecological metagenomes</taxon>
    </lineage>
</organism>
<dbReference type="EMBL" id="UINC01092887">
    <property type="protein sequence ID" value="SVC46859.1"/>
    <property type="molecule type" value="Genomic_DNA"/>
</dbReference>
<sequence>GVPNLSFAGDWSKEQKEVWNTITKWWDNFAANDVKGQRALLHDNMYSWSMDGPAPQNKEETLLWINENMKDNNDPIQTVTPMKVVVHGSTGVAHYVVQRARTDRNGKRVSETHRWTDIVIKDGGKWRFIAWQGATKVNK</sequence>
<evidence type="ECO:0000313" key="2">
    <source>
        <dbReference type="EMBL" id="SVC46859.1"/>
    </source>
</evidence>
<reference evidence="2" key="1">
    <citation type="submission" date="2018-05" db="EMBL/GenBank/DDBJ databases">
        <authorList>
            <person name="Lanie J.A."/>
            <person name="Ng W.-L."/>
            <person name="Kazmierczak K.M."/>
            <person name="Andrzejewski T.M."/>
            <person name="Davidsen T.M."/>
            <person name="Wayne K.J."/>
            <person name="Tettelin H."/>
            <person name="Glass J.I."/>
            <person name="Rusch D."/>
            <person name="Podicherti R."/>
            <person name="Tsui H.-C.T."/>
            <person name="Winkler M.E."/>
        </authorList>
    </citation>
    <scope>NUCLEOTIDE SEQUENCE</scope>
</reference>
<dbReference type="Gene3D" id="3.10.450.50">
    <property type="match status" value="1"/>
</dbReference>
<evidence type="ECO:0000259" key="1">
    <source>
        <dbReference type="Pfam" id="PF14534"/>
    </source>
</evidence>
<dbReference type="SUPFAM" id="SSF54427">
    <property type="entry name" value="NTF2-like"/>
    <property type="match status" value="1"/>
</dbReference>
<dbReference type="Pfam" id="PF14534">
    <property type="entry name" value="DUF4440"/>
    <property type="match status" value="1"/>
</dbReference>
<dbReference type="InterPro" id="IPR027843">
    <property type="entry name" value="DUF4440"/>
</dbReference>
<dbReference type="AlphaFoldDB" id="A0A382MDA1"/>
<dbReference type="InterPro" id="IPR032710">
    <property type="entry name" value="NTF2-like_dom_sf"/>
</dbReference>
<gene>
    <name evidence="2" type="ORF">METZ01_LOCUS299713</name>
</gene>
<proteinExistence type="predicted"/>
<name>A0A382MDA1_9ZZZZ</name>
<accession>A0A382MDA1</accession>